<dbReference type="InterPro" id="IPR013783">
    <property type="entry name" value="Ig-like_fold"/>
</dbReference>
<dbReference type="Pfam" id="PF07494">
    <property type="entry name" value="Reg_prop"/>
    <property type="match status" value="1"/>
</dbReference>
<evidence type="ECO:0000256" key="3">
    <source>
        <dbReference type="SAM" id="Phobius"/>
    </source>
</evidence>
<accession>A0ABS1R8X4</accession>
<evidence type="ECO:0000256" key="2">
    <source>
        <dbReference type="SAM" id="Coils"/>
    </source>
</evidence>
<evidence type="ECO:0000259" key="4">
    <source>
        <dbReference type="Pfam" id="PF07495"/>
    </source>
</evidence>
<keyword evidence="3" id="KW-0472">Membrane</keyword>
<keyword evidence="1" id="KW-0597">Phosphoprotein</keyword>
<keyword evidence="2" id="KW-0175">Coiled coil</keyword>
<comment type="caution">
    <text evidence="5">The sequence shown here is derived from an EMBL/GenBank/DDBJ whole genome shotgun (WGS) entry which is preliminary data.</text>
</comment>
<dbReference type="Gene3D" id="2.60.40.10">
    <property type="entry name" value="Immunoglobulins"/>
    <property type="match status" value="1"/>
</dbReference>
<protein>
    <submittedName>
        <fullName evidence="5">Transcriptional regulator</fullName>
    </submittedName>
</protein>
<dbReference type="PANTHER" id="PTHR43547:SF2">
    <property type="entry name" value="HYBRID SIGNAL TRANSDUCTION HISTIDINE KINASE C"/>
    <property type="match status" value="1"/>
</dbReference>
<dbReference type="SUPFAM" id="SSF50998">
    <property type="entry name" value="Quinoprotein alcohol dehydrogenase-like"/>
    <property type="match status" value="1"/>
</dbReference>
<dbReference type="InterPro" id="IPR011047">
    <property type="entry name" value="Quinoprotein_ADH-like_sf"/>
</dbReference>
<keyword evidence="6" id="KW-1185">Reference proteome</keyword>
<dbReference type="Proteomes" id="UP000625283">
    <property type="component" value="Unassembled WGS sequence"/>
</dbReference>
<evidence type="ECO:0000313" key="6">
    <source>
        <dbReference type="Proteomes" id="UP000625283"/>
    </source>
</evidence>
<dbReference type="InterPro" id="IPR036388">
    <property type="entry name" value="WH-like_DNA-bd_sf"/>
</dbReference>
<feature type="coiled-coil region" evidence="2">
    <location>
        <begin position="766"/>
        <end position="870"/>
    </location>
</feature>
<dbReference type="Gene3D" id="2.130.10.10">
    <property type="entry name" value="YVTN repeat-like/Quinoprotein amine dehydrogenase"/>
    <property type="match status" value="3"/>
</dbReference>
<keyword evidence="3" id="KW-0812">Transmembrane</keyword>
<feature type="transmembrane region" description="Helical" evidence="3">
    <location>
        <begin position="742"/>
        <end position="763"/>
    </location>
</feature>
<dbReference type="Gene3D" id="1.10.10.10">
    <property type="entry name" value="Winged helix-like DNA-binding domain superfamily/Winged helix DNA-binding domain"/>
    <property type="match status" value="1"/>
</dbReference>
<evidence type="ECO:0000313" key="5">
    <source>
        <dbReference type="EMBL" id="MBL1411177.1"/>
    </source>
</evidence>
<dbReference type="InterPro" id="IPR011123">
    <property type="entry name" value="Y_Y_Y"/>
</dbReference>
<keyword evidence="3" id="KW-1133">Transmembrane helix</keyword>
<dbReference type="Pfam" id="PF07495">
    <property type="entry name" value="Y_Y_Y"/>
    <property type="match status" value="1"/>
</dbReference>
<dbReference type="SUPFAM" id="SSF46894">
    <property type="entry name" value="C-terminal effector domain of the bipartite response regulators"/>
    <property type="match status" value="1"/>
</dbReference>
<dbReference type="EMBL" id="JAERTY010000013">
    <property type="protein sequence ID" value="MBL1411177.1"/>
    <property type="molecule type" value="Genomic_DNA"/>
</dbReference>
<evidence type="ECO:0000256" key="1">
    <source>
        <dbReference type="ARBA" id="ARBA00022553"/>
    </source>
</evidence>
<dbReference type="InterPro" id="IPR015943">
    <property type="entry name" value="WD40/YVTN_repeat-like_dom_sf"/>
</dbReference>
<dbReference type="InterPro" id="IPR011110">
    <property type="entry name" value="Reg_prop"/>
</dbReference>
<organism evidence="5 6">
    <name type="scientific">Sphingobacterium faecale</name>
    <dbReference type="NCBI Taxonomy" id="2803775"/>
    <lineage>
        <taxon>Bacteria</taxon>
        <taxon>Pseudomonadati</taxon>
        <taxon>Bacteroidota</taxon>
        <taxon>Sphingobacteriia</taxon>
        <taxon>Sphingobacteriales</taxon>
        <taxon>Sphingobacteriaceae</taxon>
        <taxon>Sphingobacterium</taxon>
    </lineage>
</organism>
<feature type="domain" description="Two component regulator three Y" evidence="4">
    <location>
        <begin position="683"/>
        <end position="738"/>
    </location>
</feature>
<dbReference type="InterPro" id="IPR016032">
    <property type="entry name" value="Sig_transdc_resp-reg_C-effctor"/>
</dbReference>
<sequence>MEWATYIFCYFTLLFCAAPLLVQAQNIIRVGSPSIQQFDKTAYKAGNQNWSASVDDEGILYFGNTDGLLVFDGQYWKLYPLKNKSAVRSVKADKNGKIYVGGHAEFGYWQRKPYGHMAYTSISGLLEDKNILANDEIWKIIIRDEAVYFHSFSKIYVYKNNKINTITADGEPFLFPHLIQDRLYLEQIPSGLHLLQGQKLVPVKDKDILKNKNILCILPYNNDSYLLGTAHHGLFFLDKNGYIKKWDISAGHILAKAQINNGILLDNDQYAFGTIQDGVYILNKQGEILQHINKNNGLQNNTVLSITKDKQKNIWVGLDNGIDRIEVNSTLYFYTDFLGNIGTVYATAIFKGHIYLGTNQGLFVSPWNGIDTFQSLDFRQVSASSGQVWSLSVIGDKLLCGHNDGTFEVENMSFKKLSSVTGGWFFEKIPNSDLILQGNYTGISLFQKHPTVSFVQQYPSLREPIRFIVSKNQQNYWVGNRNNISLIELASDFKTFKTLIRTKHDSSINRIELTGVFNLEDNIVFTSDSGLYIYDDIIKKFKTHDELNKQLGSFQYANKIISTQKNQYWFFNRSRIAKIAFKQNGTITVDSTSLNGLQNRVMDYYENIYTIDKNHLLIGLDNGFAIYKEGLQEQEKLPLPIISGVWNISKDPILIDTSEIVVDYKNNNLRIAFSTPFYSTAPLEYQYFLEGYSEDWSSWDHTAYKDFTNLPAGKYVFQIRAKSANGVLSPVSTLAFKINNPWYLTWYALIIYMMTATLLFAFIRTHQRKKEQKRQFQIKRRLLEQQKATIAREAELNEQKLIKIKNQQLENELVVKNRELANAATNIVYKNEMLNNLHNQLKELKDAEGNRLSEEELRKINKLIDEAHNDDRDWDIFEKSFNEAHGNFFKKLKADFPTLVPNDLKLCAYLRLNMSSKEIASLLNITTRGVEIRRYRLRKKLNIPSEKNLSEFLLER</sequence>
<reference evidence="5 6" key="1">
    <citation type="submission" date="2021-01" db="EMBL/GenBank/DDBJ databases">
        <title>C459-1 draft genome sequence.</title>
        <authorList>
            <person name="Zhang X.-F."/>
        </authorList>
    </citation>
    <scope>NUCLEOTIDE SEQUENCE [LARGE SCALE GENOMIC DNA]</scope>
    <source>
        <strain evidence="6">C459-1</strain>
    </source>
</reference>
<dbReference type="PANTHER" id="PTHR43547">
    <property type="entry name" value="TWO-COMPONENT HISTIDINE KINASE"/>
    <property type="match status" value="1"/>
</dbReference>
<name>A0ABS1R8X4_9SPHI</name>
<proteinExistence type="predicted"/>
<gene>
    <name evidence="5" type="ORF">JKG61_20645</name>
</gene>
<dbReference type="RefSeq" id="WP_202104906.1">
    <property type="nucleotide sequence ID" value="NZ_JAERTY010000013.1"/>
</dbReference>